<gene>
    <name evidence="2" type="ORF">MELLADRAFT_124513</name>
</gene>
<dbReference type="VEuPathDB" id="FungiDB:MELLADRAFT_124513"/>
<evidence type="ECO:0000313" key="3">
    <source>
        <dbReference type="Proteomes" id="UP000001072"/>
    </source>
</evidence>
<dbReference type="GeneID" id="18926800"/>
<dbReference type="KEGG" id="mlr:MELLADRAFT_124513"/>
<accession>F4RT72</accession>
<dbReference type="AlphaFoldDB" id="F4RT72"/>
<dbReference type="RefSeq" id="XP_007412249.1">
    <property type="nucleotide sequence ID" value="XM_007412187.1"/>
</dbReference>
<feature type="chain" id="PRO_5003321006" evidence="1">
    <location>
        <begin position="22"/>
        <end position="75"/>
    </location>
</feature>
<sequence>MNLIIIAAMLMISVSFNQAFGSIITDFKRENAIIPSEDALANHSDLTVDVTEPNGTCVCNPDHPDLCRCKIHKTR</sequence>
<evidence type="ECO:0000313" key="2">
    <source>
        <dbReference type="EMBL" id="EGG04458.1"/>
    </source>
</evidence>
<name>F4RT72_MELLP</name>
<protein>
    <submittedName>
        <fullName evidence="2">Secreted protein</fullName>
    </submittedName>
</protein>
<organism evidence="3">
    <name type="scientific">Melampsora larici-populina (strain 98AG31 / pathotype 3-4-7)</name>
    <name type="common">Poplar leaf rust fungus</name>
    <dbReference type="NCBI Taxonomy" id="747676"/>
    <lineage>
        <taxon>Eukaryota</taxon>
        <taxon>Fungi</taxon>
        <taxon>Dikarya</taxon>
        <taxon>Basidiomycota</taxon>
        <taxon>Pucciniomycotina</taxon>
        <taxon>Pucciniomycetes</taxon>
        <taxon>Pucciniales</taxon>
        <taxon>Melampsoraceae</taxon>
        <taxon>Melampsora</taxon>
    </lineage>
</organism>
<dbReference type="InParanoid" id="F4RT72"/>
<feature type="signal peptide" evidence="1">
    <location>
        <begin position="1"/>
        <end position="21"/>
    </location>
</feature>
<dbReference type="Proteomes" id="UP000001072">
    <property type="component" value="Unassembled WGS sequence"/>
</dbReference>
<dbReference type="EMBL" id="GL883118">
    <property type="protein sequence ID" value="EGG04458.1"/>
    <property type="molecule type" value="Genomic_DNA"/>
</dbReference>
<dbReference type="HOGENOM" id="CLU_198490_0_1_1"/>
<evidence type="ECO:0000256" key="1">
    <source>
        <dbReference type="SAM" id="SignalP"/>
    </source>
</evidence>
<proteinExistence type="predicted"/>
<reference evidence="3" key="1">
    <citation type="journal article" date="2011" name="Proc. Natl. Acad. Sci. U.S.A.">
        <title>Obligate biotrophy features unraveled by the genomic analysis of rust fungi.</title>
        <authorList>
            <person name="Duplessis S."/>
            <person name="Cuomo C.A."/>
            <person name="Lin Y.-C."/>
            <person name="Aerts A."/>
            <person name="Tisserant E."/>
            <person name="Veneault-Fourrey C."/>
            <person name="Joly D.L."/>
            <person name="Hacquard S."/>
            <person name="Amselem J."/>
            <person name="Cantarel B.L."/>
            <person name="Chiu R."/>
            <person name="Coutinho P.M."/>
            <person name="Feau N."/>
            <person name="Field M."/>
            <person name="Frey P."/>
            <person name="Gelhaye E."/>
            <person name="Goldberg J."/>
            <person name="Grabherr M.G."/>
            <person name="Kodira C.D."/>
            <person name="Kohler A."/>
            <person name="Kuees U."/>
            <person name="Lindquist E.A."/>
            <person name="Lucas S.M."/>
            <person name="Mago R."/>
            <person name="Mauceli E."/>
            <person name="Morin E."/>
            <person name="Murat C."/>
            <person name="Pangilinan J.L."/>
            <person name="Park R."/>
            <person name="Pearson M."/>
            <person name="Quesneville H."/>
            <person name="Rouhier N."/>
            <person name="Sakthikumar S."/>
            <person name="Salamov A.A."/>
            <person name="Schmutz J."/>
            <person name="Selles B."/>
            <person name="Shapiro H."/>
            <person name="Tanguay P."/>
            <person name="Tuskan G.A."/>
            <person name="Henrissat B."/>
            <person name="Van de Peer Y."/>
            <person name="Rouze P."/>
            <person name="Ellis J.G."/>
            <person name="Dodds P.N."/>
            <person name="Schein J.E."/>
            <person name="Zhong S."/>
            <person name="Hamelin R.C."/>
            <person name="Grigoriev I.V."/>
            <person name="Szabo L.J."/>
            <person name="Martin F."/>
        </authorList>
    </citation>
    <scope>NUCLEOTIDE SEQUENCE [LARGE SCALE GENOMIC DNA]</scope>
    <source>
        <strain evidence="3">98AG31 / pathotype 3-4-7</strain>
    </source>
</reference>
<keyword evidence="3" id="KW-1185">Reference proteome</keyword>
<keyword evidence="1" id="KW-0732">Signal</keyword>